<dbReference type="PANTHER" id="PTHR13342:SF2">
    <property type="entry name" value="RAGULATOR COMPLEX PROTEIN LAMTOR5"/>
    <property type="match status" value="1"/>
</dbReference>
<comment type="similarity">
    <text evidence="3">Belongs to the LAMTOR5 family.</text>
</comment>
<dbReference type="GO" id="GO:0005085">
    <property type="term" value="F:guanyl-nucleotide exchange factor activity"/>
    <property type="evidence" value="ECO:0007669"/>
    <property type="project" value="TreeGrafter"/>
</dbReference>
<dbReference type="AlphaFoldDB" id="A0AA85IVU3"/>
<accession>A0AA85IVU3</accession>
<evidence type="ECO:0000313" key="8">
    <source>
        <dbReference type="WBParaSite" id="TREG1_106380.1"/>
    </source>
</evidence>
<dbReference type="GO" id="GO:0071230">
    <property type="term" value="P:cellular response to amino acid stimulus"/>
    <property type="evidence" value="ECO:0007669"/>
    <property type="project" value="TreeGrafter"/>
</dbReference>
<evidence type="ECO:0000313" key="7">
    <source>
        <dbReference type="Proteomes" id="UP000050795"/>
    </source>
</evidence>
<dbReference type="WBParaSite" id="TREG1_106380.2">
    <property type="protein sequence ID" value="TREG1_106380.2"/>
    <property type="gene ID" value="TREG1_106380"/>
</dbReference>
<evidence type="ECO:0000256" key="1">
    <source>
        <dbReference type="ARBA" id="ARBA00004371"/>
    </source>
</evidence>
<dbReference type="GO" id="GO:0005764">
    <property type="term" value="C:lysosome"/>
    <property type="evidence" value="ECO:0007669"/>
    <property type="project" value="UniProtKB-SubCell"/>
</dbReference>
<dbReference type="GO" id="GO:1904263">
    <property type="term" value="P:positive regulation of TORC1 signaling"/>
    <property type="evidence" value="ECO:0007669"/>
    <property type="project" value="TreeGrafter"/>
</dbReference>
<evidence type="ECO:0000313" key="9">
    <source>
        <dbReference type="WBParaSite" id="TREG1_106380.2"/>
    </source>
</evidence>
<dbReference type="InterPro" id="IPR024135">
    <property type="entry name" value="LAMTOR5"/>
</dbReference>
<evidence type="ECO:0000256" key="6">
    <source>
        <dbReference type="ARBA" id="ARBA00032692"/>
    </source>
</evidence>
<keyword evidence="4" id="KW-0963">Cytoplasm</keyword>
<protein>
    <recommendedName>
        <fullName evidence="6">Late endosomal/lysosomal adaptor and MAPK and MTOR activator 5</fullName>
    </recommendedName>
</protein>
<keyword evidence="5" id="KW-0458">Lysosome</keyword>
<reference evidence="8 9" key="2">
    <citation type="submission" date="2023-11" db="UniProtKB">
        <authorList>
            <consortium name="WormBaseParasite"/>
        </authorList>
    </citation>
    <scope>IDENTIFICATION</scope>
</reference>
<sequence length="89" mass="9416">MEAKLSESLARLSSKPKVTGVQCIDSDGLCIASHGAVNDQTSGILSSIYRHAAGIEESTEPPVVVIEYESKSSILCESDGILTAIHKNQ</sequence>
<dbReference type="Proteomes" id="UP000050795">
    <property type="component" value="Unassembled WGS sequence"/>
</dbReference>
<dbReference type="WBParaSite" id="TREG1_106380.1">
    <property type="protein sequence ID" value="TREG1_106380.1"/>
    <property type="gene ID" value="TREG1_106380"/>
</dbReference>
<evidence type="ECO:0000256" key="2">
    <source>
        <dbReference type="ARBA" id="ARBA00004496"/>
    </source>
</evidence>
<dbReference type="SUPFAM" id="SSF103196">
    <property type="entry name" value="Roadblock/LC7 domain"/>
    <property type="match status" value="1"/>
</dbReference>
<name>A0AA85IVU3_TRIRE</name>
<proteinExistence type="inferred from homology"/>
<dbReference type="GO" id="GO:0071986">
    <property type="term" value="C:Ragulator complex"/>
    <property type="evidence" value="ECO:0007669"/>
    <property type="project" value="InterPro"/>
</dbReference>
<dbReference type="Pfam" id="PF16672">
    <property type="entry name" value="LAMTOR5"/>
    <property type="match status" value="1"/>
</dbReference>
<dbReference type="PANTHER" id="PTHR13342">
    <property type="entry name" value="RAGULATOR COMPLEX PROTEIN LAMTOR5"/>
    <property type="match status" value="1"/>
</dbReference>
<evidence type="ECO:0000256" key="3">
    <source>
        <dbReference type="ARBA" id="ARBA00007795"/>
    </source>
</evidence>
<comment type="subcellular location">
    <subcellularLocation>
        <location evidence="2">Cytoplasm</location>
    </subcellularLocation>
    <subcellularLocation>
        <location evidence="1">Lysosome</location>
    </subcellularLocation>
</comment>
<reference evidence="7" key="1">
    <citation type="submission" date="2022-06" db="EMBL/GenBank/DDBJ databases">
        <authorList>
            <person name="Berger JAMES D."/>
            <person name="Berger JAMES D."/>
        </authorList>
    </citation>
    <scope>NUCLEOTIDE SEQUENCE [LARGE SCALE GENOMIC DNA]</scope>
</reference>
<dbReference type="PRINTS" id="PR02092">
    <property type="entry name" value="HEPBVIRUSXIP"/>
</dbReference>
<evidence type="ECO:0000256" key="5">
    <source>
        <dbReference type="ARBA" id="ARBA00023228"/>
    </source>
</evidence>
<evidence type="ECO:0000256" key="4">
    <source>
        <dbReference type="ARBA" id="ARBA00022490"/>
    </source>
</evidence>
<keyword evidence="7" id="KW-1185">Reference proteome</keyword>
<dbReference type="Gene3D" id="3.30.450.30">
    <property type="entry name" value="Dynein light chain 2a, cytoplasmic"/>
    <property type="match status" value="1"/>
</dbReference>
<dbReference type="GO" id="GO:0043066">
    <property type="term" value="P:negative regulation of apoptotic process"/>
    <property type="evidence" value="ECO:0007669"/>
    <property type="project" value="InterPro"/>
</dbReference>
<organism evidence="7 9">
    <name type="scientific">Trichobilharzia regenti</name>
    <name type="common">Nasal bird schistosome</name>
    <dbReference type="NCBI Taxonomy" id="157069"/>
    <lineage>
        <taxon>Eukaryota</taxon>
        <taxon>Metazoa</taxon>
        <taxon>Spiralia</taxon>
        <taxon>Lophotrochozoa</taxon>
        <taxon>Platyhelminthes</taxon>
        <taxon>Trematoda</taxon>
        <taxon>Digenea</taxon>
        <taxon>Strigeidida</taxon>
        <taxon>Schistosomatoidea</taxon>
        <taxon>Schistosomatidae</taxon>
        <taxon>Trichobilharzia</taxon>
    </lineage>
</organism>